<dbReference type="Proteomes" id="UP000001422">
    <property type="component" value="Chromosome"/>
</dbReference>
<keyword evidence="2" id="KW-1185">Reference proteome</keyword>
<evidence type="ECO:0000313" key="2">
    <source>
        <dbReference type="Proteomes" id="UP000001422"/>
    </source>
</evidence>
<dbReference type="HOGENOM" id="CLU_2636807_0_0_3"/>
<gene>
    <name evidence="1" type="ordered locus">SYNW0114</name>
</gene>
<reference evidence="1 2" key="1">
    <citation type="journal article" date="2003" name="Nature">
        <title>The genome of a motile marine Synechococcus.</title>
        <authorList>
            <person name="Palenik B."/>
            <person name="Brahamsha B."/>
            <person name="Larimer F."/>
            <person name="Land M."/>
            <person name="Hauser L."/>
            <person name="Chain P."/>
            <person name="Lamerdin J."/>
            <person name="Regala W."/>
            <person name="Allen E.A."/>
            <person name="McCarren J."/>
            <person name="Paulsen I."/>
            <person name="Dufresne A."/>
            <person name="Partensky F."/>
            <person name="Webb E."/>
            <person name="Waterbury J."/>
        </authorList>
    </citation>
    <scope>NUCLEOTIDE SEQUENCE [LARGE SCALE GENOMIC DNA]</scope>
    <source>
        <strain evidence="1 2">WH8102</strain>
    </source>
</reference>
<dbReference type="eggNOG" id="ENOG50348JK">
    <property type="taxonomic scope" value="Bacteria"/>
</dbReference>
<accession>Q7U9Y8</accession>
<name>Q7U9Y8_PARMW</name>
<dbReference type="AlphaFoldDB" id="Q7U9Y8"/>
<organism evidence="1 2">
    <name type="scientific">Parasynechococcus marenigrum (strain WH8102)</name>
    <dbReference type="NCBI Taxonomy" id="84588"/>
    <lineage>
        <taxon>Bacteria</taxon>
        <taxon>Bacillati</taxon>
        <taxon>Cyanobacteriota</taxon>
        <taxon>Cyanophyceae</taxon>
        <taxon>Synechococcales</taxon>
        <taxon>Prochlorococcaceae</taxon>
        <taxon>Parasynechococcus</taxon>
        <taxon>Parasynechococcus marenigrum</taxon>
    </lineage>
</organism>
<evidence type="ECO:0000313" key="1">
    <source>
        <dbReference type="EMBL" id="CAE06629.1"/>
    </source>
</evidence>
<dbReference type="KEGG" id="syw:SYNW0114"/>
<sequence length="77" mass="8809">MHLAYEFRIYDMTEFLEGLRARLGPPLSTSFDDDTCNDQDWVWNTGDDLITAGKQDFSGKQAFLISHRPSGLRPETL</sequence>
<dbReference type="EMBL" id="BX569689">
    <property type="protein sequence ID" value="CAE06629.1"/>
    <property type="molecule type" value="Genomic_DNA"/>
</dbReference>
<protein>
    <submittedName>
        <fullName evidence="1">Uncharacterized protein</fullName>
    </submittedName>
</protein>
<proteinExistence type="predicted"/>
<dbReference type="STRING" id="84588.SYNW0114"/>